<keyword evidence="2" id="KW-0805">Transcription regulation</keyword>
<dbReference type="GO" id="GO:0005829">
    <property type="term" value="C:cytosol"/>
    <property type="evidence" value="ECO:0007669"/>
    <property type="project" value="TreeGrafter"/>
</dbReference>
<proteinExistence type="inferred from homology"/>
<dbReference type="PATRIC" id="fig|1423740.3.peg.1662"/>
<evidence type="ECO:0000256" key="2">
    <source>
        <dbReference type="ARBA" id="ARBA00023015"/>
    </source>
</evidence>
<evidence type="ECO:0000313" key="6">
    <source>
        <dbReference type="EMBL" id="KRL77135.1"/>
    </source>
</evidence>
<dbReference type="InterPro" id="IPR005119">
    <property type="entry name" value="LysR_subst-bd"/>
</dbReference>
<evidence type="ECO:0000259" key="5">
    <source>
        <dbReference type="PROSITE" id="PS50931"/>
    </source>
</evidence>
<gene>
    <name evidence="6" type="ORF">FC36_GL001537</name>
</gene>
<dbReference type="GO" id="GO:0003677">
    <property type="term" value="F:DNA binding"/>
    <property type="evidence" value="ECO:0007669"/>
    <property type="project" value="UniProtKB-KW"/>
</dbReference>
<dbReference type="Pfam" id="PF03466">
    <property type="entry name" value="LysR_substrate"/>
    <property type="match status" value="1"/>
</dbReference>
<dbReference type="InterPro" id="IPR036388">
    <property type="entry name" value="WH-like_DNA-bd_sf"/>
</dbReference>
<dbReference type="Pfam" id="PF00126">
    <property type="entry name" value="HTH_1"/>
    <property type="match status" value="1"/>
</dbReference>
<dbReference type="PROSITE" id="PS50931">
    <property type="entry name" value="HTH_LYSR"/>
    <property type="match status" value="1"/>
</dbReference>
<dbReference type="Gene3D" id="1.10.10.10">
    <property type="entry name" value="Winged helix-like DNA-binding domain superfamily/Winged helix DNA-binding domain"/>
    <property type="match status" value="1"/>
</dbReference>
<evidence type="ECO:0000256" key="4">
    <source>
        <dbReference type="ARBA" id="ARBA00023163"/>
    </source>
</evidence>
<dbReference type="Gene3D" id="3.40.190.290">
    <property type="match status" value="1"/>
</dbReference>
<reference evidence="6 7" key="1">
    <citation type="journal article" date="2015" name="Genome Announc.">
        <title>Expanding the biotechnology potential of lactobacilli through comparative genomics of 213 strains and associated genera.</title>
        <authorList>
            <person name="Sun Z."/>
            <person name="Harris H.M."/>
            <person name="McCann A."/>
            <person name="Guo C."/>
            <person name="Argimon S."/>
            <person name="Zhang W."/>
            <person name="Yang X."/>
            <person name="Jeffery I.B."/>
            <person name="Cooney J.C."/>
            <person name="Kagawa T.F."/>
            <person name="Liu W."/>
            <person name="Song Y."/>
            <person name="Salvetti E."/>
            <person name="Wrobel A."/>
            <person name="Rasinkangas P."/>
            <person name="Parkhill J."/>
            <person name="Rea M.C."/>
            <person name="O'Sullivan O."/>
            <person name="Ritari J."/>
            <person name="Douillard F.P."/>
            <person name="Paul Ross R."/>
            <person name="Yang R."/>
            <person name="Briner A.E."/>
            <person name="Felis G.E."/>
            <person name="de Vos W.M."/>
            <person name="Barrangou R."/>
            <person name="Klaenhammer T.R."/>
            <person name="Caufield P.W."/>
            <person name="Cui Y."/>
            <person name="Zhang H."/>
            <person name="O'Toole P.W."/>
        </authorList>
    </citation>
    <scope>NUCLEOTIDE SEQUENCE [LARGE SCALE GENOMIC DNA]</scope>
    <source>
        <strain evidence="6 7">DSM 15833</strain>
    </source>
</reference>
<comment type="caution">
    <text evidence="6">The sequence shown here is derived from an EMBL/GenBank/DDBJ whole genome shotgun (WGS) entry which is preliminary data.</text>
</comment>
<name>A0A0R1T6Z3_9LACO</name>
<dbReference type="RefSeq" id="WP_023859586.1">
    <property type="nucleotide sequence ID" value="NZ_AZFH01000181.1"/>
</dbReference>
<dbReference type="OrthoDB" id="9803735at2"/>
<keyword evidence="4" id="KW-0804">Transcription</keyword>
<keyword evidence="3" id="KW-0238">DNA-binding</keyword>
<feature type="domain" description="HTH lysR-type" evidence="5">
    <location>
        <begin position="1"/>
        <end position="60"/>
    </location>
</feature>
<protein>
    <submittedName>
        <fullName evidence="6">Malolactic fermentation system transcription activator</fullName>
    </submittedName>
</protein>
<comment type="similarity">
    <text evidence="1">Belongs to the LysR transcriptional regulatory family.</text>
</comment>
<dbReference type="PANTHER" id="PTHR30419:SF8">
    <property type="entry name" value="NITROGEN ASSIMILATION TRANSCRIPTIONAL ACTIVATOR-RELATED"/>
    <property type="match status" value="1"/>
</dbReference>
<dbReference type="InterPro" id="IPR036390">
    <property type="entry name" value="WH_DNA-bd_sf"/>
</dbReference>
<dbReference type="InterPro" id="IPR050950">
    <property type="entry name" value="HTH-type_LysR_regulators"/>
</dbReference>
<evidence type="ECO:0000256" key="1">
    <source>
        <dbReference type="ARBA" id="ARBA00009437"/>
    </source>
</evidence>
<dbReference type="EMBL" id="AZFH01000181">
    <property type="protein sequence ID" value="KRL77135.1"/>
    <property type="molecule type" value="Genomic_DNA"/>
</dbReference>
<dbReference type="GO" id="GO:0003700">
    <property type="term" value="F:DNA-binding transcription factor activity"/>
    <property type="evidence" value="ECO:0007669"/>
    <property type="project" value="InterPro"/>
</dbReference>
<dbReference type="STRING" id="1423740.FC36_GL001537"/>
<dbReference type="Proteomes" id="UP000051048">
    <property type="component" value="Unassembled WGS sequence"/>
</dbReference>
<dbReference type="InterPro" id="IPR000847">
    <property type="entry name" value="LysR_HTH_N"/>
</dbReference>
<evidence type="ECO:0000256" key="3">
    <source>
        <dbReference type="ARBA" id="ARBA00023125"/>
    </source>
</evidence>
<accession>A0A0R1T6Z3</accession>
<dbReference type="AlphaFoldDB" id="A0A0R1T6Z3"/>
<organism evidence="6 7">
    <name type="scientific">Ligilactobacillus equi DSM 15833 = JCM 10991</name>
    <dbReference type="NCBI Taxonomy" id="1423740"/>
    <lineage>
        <taxon>Bacteria</taxon>
        <taxon>Bacillati</taxon>
        <taxon>Bacillota</taxon>
        <taxon>Bacilli</taxon>
        <taxon>Lactobacillales</taxon>
        <taxon>Lactobacillaceae</taxon>
        <taxon>Ligilactobacillus</taxon>
    </lineage>
</organism>
<dbReference type="SUPFAM" id="SSF53850">
    <property type="entry name" value="Periplasmic binding protein-like II"/>
    <property type="match status" value="1"/>
</dbReference>
<dbReference type="PRINTS" id="PR00039">
    <property type="entry name" value="HTHLYSR"/>
</dbReference>
<evidence type="ECO:0000313" key="7">
    <source>
        <dbReference type="Proteomes" id="UP000051048"/>
    </source>
</evidence>
<sequence length="294" mass="33562">MKLKDIEYFYQLSQLNSFTRAAKYFGVSQPTISYAIKRLEDKLECDLIVKDPSHRSVALTRQGEIFAAQAEEIINLVSNSVNKVKESLHPDITIGFPPMISNYIFQTLSGRDYDLEQLSTYKFVRGGSNDLLVGLEEGKFDLSVLGSLEPIQNPHLEITPLFTKEFYIVVSKKHPLALHRQIAFRDALKEKFVLLDSHNVHLTAFNRLNHLYRDQVKPALMLDDLAAIKQIVKQNKGISFLSGLALSKADEKDLVKLPLVNNEKMTFYISYAYPKNLSLPKELDSFIKLIKRVK</sequence>
<dbReference type="PANTHER" id="PTHR30419">
    <property type="entry name" value="HTH-TYPE TRANSCRIPTIONAL REGULATOR YBHD"/>
    <property type="match status" value="1"/>
</dbReference>
<dbReference type="SUPFAM" id="SSF46785">
    <property type="entry name" value="Winged helix' DNA-binding domain"/>
    <property type="match status" value="1"/>
</dbReference>